<feature type="compositionally biased region" description="Polar residues" evidence="12">
    <location>
        <begin position="1393"/>
        <end position="1409"/>
    </location>
</feature>
<comment type="subunit">
    <text evidence="4">Component of the PAN1 actin cytoskeleton-regulatory complex.</text>
</comment>
<dbReference type="EMBL" id="CAJPDT010000070">
    <property type="protein sequence ID" value="CAF9933455.1"/>
    <property type="molecule type" value="Genomic_DNA"/>
</dbReference>
<feature type="domain" description="EF-hand" evidence="15">
    <location>
        <begin position="184"/>
        <end position="219"/>
    </location>
</feature>
<protein>
    <submittedName>
        <fullName evidence="16">Uncharacterized protein</fullName>
    </submittedName>
</protein>
<keyword evidence="5" id="KW-0254">Endocytosis</keyword>
<feature type="compositionally biased region" description="Polar residues" evidence="12">
    <location>
        <begin position="762"/>
        <end position="799"/>
    </location>
</feature>
<dbReference type="PANTHER" id="PTHR11216">
    <property type="entry name" value="EH DOMAIN"/>
    <property type="match status" value="1"/>
</dbReference>
<evidence type="ECO:0000259" key="14">
    <source>
        <dbReference type="PROSITE" id="PS50031"/>
    </source>
</evidence>
<evidence type="ECO:0000256" key="1">
    <source>
        <dbReference type="ARBA" id="ARBA00004125"/>
    </source>
</evidence>
<dbReference type="SUPFAM" id="SSF46934">
    <property type="entry name" value="UBA-like"/>
    <property type="match status" value="1"/>
</dbReference>
<dbReference type="SUPFAM" id="SSF47473">
    <property type="entry name" value="EF-hand"/>
    <property type="match status" value="3"/>
</dbReference>
<feature type="region of interest" description="Disordered" evidence="12">
    <location>
        <begin position="246"/>
        <end position="299"/>
    </location>
</feature>
<comment type="subcellular location">
    <subcellularLocation>
        <location evidence="3">Cell membrane</location>
        <topology evidence="3">Peripheral membrane protein</topology>
        <orientation evidence="3">Cytoplasmic side</orientation>
    </subcellularLocation>
    <subcellularLocation>
        <location evidence="2">Cytoplasm</location>
        <location evidence="2">Cytoskeleton</location>
        <location evidence="2">Actin patch</location>
    </subcellularLocation>
    <subcellularLocation>
        <location evidence="1">Endosome membrane</location>
        <topology evidence="1">Peripheral membrane protein</topology>
        <orientation evidence="1">Cytoplasmic side</orientation>
    </subcellularLocation>
</comment>
<feature type="domain" description="EH" evidence="14">
    <location>
        <begin position="303"/>
        <end position="396"/>
    </location>
</feature>
<feature type="region of interest" description="Disordered" evidence="12">
    <location>
        <begin position="427"/>
        <end position="544"/>
    </location>
</feature>
<evidence type="ECO:0000256" key="12">
    <source>
        <dbReference type="SAM" id="MobiDB-lite"/>
    </source>
</evidence>
<evidence type="ECO:0000256" key="9">
    <source>
        <dbReference type="ARBA" id="ARBA00023203"/>
    </source>
</evidence>
<dbReference type="InterPro" id="IPR011992">
    <property type="entry name" value="EF-hand-dom_pair"/>
</dbReference>
<feature type="compositionally biased region" description="Polar residues" evidence="12">
    <location>
        <begin position="441"/>
        <end position="452"/>
    </location>
</feature>
<feature type="domain" description="EH" evidence="14">
    <location>
        <begin position="23"/>
        <end position="103"/>
    </location>
</feature>
<feature type="compositionally biased region" description="Low complexity" evidence="12">
    <location>
        <begin position="1290"/>
        <end position="1311"/>
    </location>
</feature>
<feature type="compositionally biased region" description="Polar residues" evidence="12">
    <location>
        <begin position="1177"/>
        <end position="1202"/>
    </location>
</feature>
<feature type="domain" description="EF-hand" evidence="15">
    <location>
        <begin position="336"/>
        <end position="371"/>
    </location>
</feature>
<dbReference type="InterPro" id="IPR015940">
    <property type="entry name" value="UBA"/>
</dbReference>
<dbReference type="Gene3D" id="1.10.8.10">
    <property type="entry name" value="DNA helicase RuvA subunit, C-terminal domain"/>
    <property type="match status" value="1"/>
</dbReference>
<feature type="compositionally biased region" description="Polar residues" evidence="12">
    <location>
        <begin position="1141"/>
        <end position="1157"/>
    </location>
</feature>
<dbReference type="CDD" id="cd14270">
    <property type="entry name" value="UBA"/>
    <property type="match status" value="1"/>
</dbReference>
<feature type="compositionally biased region" description="Pro residues" evidence="12">
    <location>
        <begin position="853"/>
        <end position="863"/>
    </location>
</feature>
<keyword evidence="10" id="KW-0963">Cytoplasm</keyword>
<comment type="function">
    <text evidence="11">Component of the PAN1 actin cytoskeleton-regulatory complex required for the internalization of endosomes during actin-coupled endocytosis. The complex links the site of endocytosis to the cell membrane-associated actin cytoskeleton. Mediates uptake of external molecules and vacuolar degradation of plasma membrane proteins. Plays a role in the proper organization of the cell membrane-associated actin cytoskeleton and promotes its destabilization.</text>
</comment>
<feature type="compositionally biased region" description="Low complexity" evidence="12">
    <location>
        <begin position="1242"/>
        <end position="1252"/>
    </location>
</feature>
<evidence type="ECO:0000259" key="15">
    <source>
        <dbReference type="PROSITE" id="PS50222"/>
    </source>
</evidence>
<dbReference type="GO" id="GO:0010008">
    <property type="term" value="C:endosome membrane"/>
    <property type="evidence" value="ECO:0007669"/>
    <property type="project" value="UniProtKB-SubCell"/>
</dbReference>
<feature type="compositionally biased region" description="Polar residues" evidence="12">
    <location>
        <begin position="1268"/>
        <end position="1283"/>
    </location>
</feature>
<dbReference type="PROSITE" id="PS50222">
    <property type="entry name" value="EF_HAND_2"/>
    <property type="match status" value="2"/>
</dbReference>
<dbReference type="InterPro" id="IPR002048">
    <property type="entry name" value="EF_hand_dom"/>
</dbReference>
<evidence type="ECO:0000256" key="7">
    <source>
        <dbReference type="ARBA" id="ARBA00022837"/>
    </source>
</evidence>
<feature type="compositionally biased region" description="Acidic residues" evidence="12">
    <location>
        <begin position="1123"/>
        <end position="1132"/>
    </location>
</feature>
<feature type="domain" description="UBA" evidence="13">
    <location>
        <begin position="1461"/>
        <end position="1501"/>
    </location>
</feature>
<dbReference type="PROSITE" id="PS50031">
    <property type="entry name" value="EH"/>
    <property type="match status" value="3"/>
</dbReference>
<dbReference type="CDD" id="cd00052">
    <property type="entry name" value="EH"/>
    <property type="match status" value="3"/>
</dbReference>
<dbReference type="SMART" id="SM00054">
    <property type="entry name" value="EFh"/>
    <property type="match status" value="3"/>
</dbReference>
<feature type="compositionally biased region" description="Polar residues" evidence="12">
    <location>
        <begin position="809"/>
        <end position="823"/>
    </location>
</feature>
<feature type="compositionally biased region" description="Basic and acidic residues" evidence="12">
    <location>
        <begin position="1067"/>
        <end position="1079"/>
    </location>
</feature>
<feature type="compositionally biased region" description="Low complexity" evidence="12">
    <location>
        <begin position="1226"/>
        <end position="1235"/>
    </location>
</feature>
<keyword evidence="9" id="KW-0009">Actin-binding</keyword>
<dbReference type="OrthoDB" id="524326at2759"/>
<proteinExistence type="predicted"/>
<feature type="compositionally biased region" description="Polar residues" evidence="12">
    <location>
        <begin position="559"/>
        <end position="571"/>
    </location>
</feature>
<keyword evidence="17" id="KW-1185">Reference proteome</keyword>
<evidence type="ECO:0000256" key="3">
    <source>
        <dbReference type="ARBA" id="ARBA00004413"/>
    </source>
</evidence>
<dbReference type="GO" id="GO:0003779">
    <property type="term" value="F:actin binding"/>
    <property type="evidence" value="ECO:0007669"/>
    <property type="project" value="UniProtKB-KW"/>
</dbReference>
<feature type="compositionally biased region" description="Low complexity" evidence="12">
    <location>
        <begin position="125"/>
        <end position="138"/>
    </location>
</feature>
<feature type="compositionally biased region" description="Polar residues" evidence="12">
    <location>
        <begin position="865"/>
        <end position="889"/>
    </location>
</feature>
<dbReference type="Gene3D" id="1.10.287.1490">
    <property type="match status" value="1"/>
</dbReference>
<evidence type="ECO:0000256" key="6">
    <source>
        <dbReference type="ARBA" id="ARBA00022753"/>
    </source>
</evidence>
<keyword evidence="7" id="KW-0106">Calcium</keyword>
<keyword evidence="8" id="KW-0175">Coiled coil</keyword>
<feature type="compositionally biased region" description="Basic and acidic residues" evidence="12">
    <location>
        <begin position="915"/>
        <end position="925"/>
    </location>
</feature>
<feature type="region of interest" description="Disordered" evidence="12">
    <location>
        <begin position="108"/>
        <end position="140"/>
    </location>
</feature>
<dbReference type="Pfam" id="PF12763">
    <property type="entry name" value="EH"/>
    <property type="match status" value="3"/>
</dbReference>
<evidence type="ECO:0000256" key="2">
    <source>
        <dbReference type="ARBA" id="ARBA00004134"/>
    </source>
</evidence>
<feature type="compositionally biased region" description="Polar residues" evidence="12">
    <location>
        <begin position="1365"/>
        <end position="1383"/>
    </location>
</feature>
<dbReference type="InterPro" id="IPR000261">
    <property type="entry name" value="EH_dom"/>
</dbReference>
<evidence type="ECO:0000256" key="11">
    <source>
        <dbReference type="ARBA" id="ARBA00025194"/>
    </source>
</evidence>
<dbReference type="Proteomes" id="UP000664534">
    <property type="component" value="Unassembled WGS sequence"/>
</dbReference>
<name>A0A8H3IY65_9LECA</name>
<dbReference type="InterPro" id="IPR018247">
    <property type="entry name" value="EF_Hand_1_Ca_BS"/>
</dbReference>
<evidence type="ECO:0000313" key="17">
    <source>
        <dbReference type="Proteomes" id="UP000664534"/>
    </source>
</evidence>
<organism evidence="16 17">
    <name type="scientific">Imshaugia aleurites</name>
    <dbReference type="NCBI Taxonomy" id="172621"/>
    <lineage>
        <taxon>Eukaryota</taxon>
        <taxon>Fungi</taxon>
        <taxon>Dikarya</taxon>
        <taxon>Ascomycota</taxon>
        <taxon>Pezizomycotina</taxon>
        <taxon>Lecanoromycetes</taxon>
        <taxon>OSLEUM clade</taxon>
        <taxon>Lecanoromycetidae</taxon>
        <taxon>Lecanorales</taxon>
        <taxon>Lecanorineae</taxon>
        <taxon>Parmeliaceae</taxon>
        <taxon>Imshaugia</taxon>
    </lineage>
</organism>
<evidence type="ECO:0000313" key="16">
    <source>
        <dbReference type="EMBL" id="CAF9933455.1"/>
    </source>
</evidence>
<evidence type="ECO:0000256" key="8">
    <source>
        <dbReference type="ARBA" id="ARBA00023054"/>
    </source>
</evidence>
<feature type="compositionally biased region" description="Low complexity" evidence="12">
    <location>
        <begin position="841"/>
        <end position="852"/>
    </location>
</feature>
<dbReference type="SMART" id="SM00027">
    <property type="entry name" value="EH"/>
    <property type="match status" value="3"/>
</dbReference>
<evidence type="ECO:0000256" key="4">
    <source>
        <dbReference type="ARBA" id="ARBA00011159"/>
    </source>
</evidence>
<dbReference type="GO" id="GO:0005509">
    <property type="term" value="F:calcium ion binding"/>
    <property type="evidence" value="ECO:0007669"/>
    <property type="project" value="InterPro"/>
</dbReference>
<comment type="caution">
    <text evidence="16">The sequence shown here is derived from an EMBL/GenBank/DDBJ whole genome shotgun (WGS) entry which is preliminary data.</text>
</comment>
<evidence type="ECO:0000256" key="5">
    <source>
        <dbReference type="ARBA" id="ARBA00022583"/>
    </source>
</evidence>
<feature type="compositionally biased region" description="Polar residues" evidence="12">
    <location>
        <begin position="519"/>
        <end position="528"/>
    </location>
</feature>
<dbReference type="Gene3D" id="1.10.238.10">
    <property type="entry name" value="EF-hand"/>
    <property type="match status" value="3"/>
</dbReference>
<feature type="region of interest" description="Disordered" evidence="12">
    <location>
        <begin position="716"/>
        <end position="1473"/>
    </location>
</feature>
<dbReference type="PANTHER" id="PTHR11216:SF170">
    <property type="entry name" value="DYNAMIN ASSOCIATED PROTEIN 160, ISOFORM D"/>
    <property type="match status" value="1"/>
</dbReference>
<feature type="region of interest" description="Disordered" evidence="12">
    <location>
        <begin position="373"/>
        <end position="402"/>
    </location>
</feature>
<dbReference type="InterPro" id="IPR009060">
    <property type="entry name" value="UBA-like_sf"/>
</dbReference>
<feature type="domain" description="EH" evidence="14">
    <location>
        <begin position="152"/>
        <end position="242"/>
    </location>
</feature>
<evidence type="ECO:0000259" key="13">
    <source>
        <dbReference type="PROSITE" id="PS50030"/>
    </source>
</evidence>
<feature type="compositionally biased region" description="Low complexity" evidence="12">
    <location>
        <begin position="460"/>
        <end position="475"/>
    </location>
</feature>
<feature type="compositionally biased region" description="Low complexity" evidence="12">
    <location>
        <begin position="502"/>
        <end position="518"/>
    </location>
</feature>
<dbReference type="GO" id="GO:0030479">
    <property type="term" value="C:actin cortical patch"/>
    <property type="evidence" value="ECO:0007669"/>
    <property type="project" value="UniProtKB-SubCell"/>
</dbReference>
<dbReference type="GO" id="GO:0016197">
    <property type="term" value="P:endosomal transport"/>
    <property type="evidence" value="ECO:0007669"/>
    <property type="project" value="TreeGrafter"/>
</dbReference>
<gene>
    <name evidence="16" type="ORF">IMSHALPRED_009369</name>
</gene>
<feature type="compositionally biased region" description="Polar residues" evidence="12">
    <location>
        <begin position="1045"/>
        <end position="1060"/>
    </location>
</feature>
<feature type="compositionally biased region" description="Basic and acidic residues" evidence="12">
    <location>
        <begin position="1442"/>
        <end position="1457"/>
    </location>
</feature>
<keyword evidence="6" id="KW-0967">Endosome</keyword>
<sequence>MADLESQQRDVQQHPNLHLSPEERRLFGQLFSAADTEKIGVVTGEVAVKFFEKTRLPSDVLGEIWQIADSENRGLLTPAGFGIVLRLIGYAQAGRPVSAELSLKPGGPLPKFDGITAPPGPPQAPTQAQAQAQPLQAQNSGPIRVPPLTPDKVAQYSSLFEESGAQNGMLSGETAKSIFERASLPNDVLGRIWNLADREQKGHLGLTEFIIAMHLLASYKNGSMRALPQILPAGLYEAAARRGVARQVTGSRPTPDGAPPSAIPRQFTSTGYPAQVSPAARSQQAPFQQATSTGDQWAVSPQDKAQFDQIYATVDTQNLGYITGEQAVGFFSNSRLPEDALAQIWDLADINSEGQLNRDEFAVAMYLIKQQRSKRDGRDVLPQSLPANLIPPSMRRQSIAPQQPTAPVFDNAANISAPKSASEDLFGLDAFSAPSPPPLQPQTKATGDSAYTATPPRDTSSPVSQPIQQQQHQQPQPAPFPPHQSHFRPFVPSSSFGQAMMTPQGTGTSASTASPGTQNRGLPQQQAKPPSAMDDLLGDNDPEVSKRLTNETSELANLSNQVSSLTGQMQEIKTKRGSTEQDLSQAQSQKRDFEGRLTQLRSAYEQEVGEVQALEERLKGSRSETQKLQQDMAMIQGTHEDLQNQYRQISEAFRMDQNENANLKEKIRLSNAEISEIKPQLEKMRSDARQQKGLVAINKKQLATNEAELEKAKADLEAAAREHEEATRELEQSKRDLEASSQAVSEAKAQVRSPPAEIGSPAPSTASMNPFFRQSSNATTEKGMSPSQTQGVASPNHNAFDSFFGHPLGSTNQASGPPSSTAFTDDPPNTHREAPEQSMPSNQSQNSSYGPEIPTPSGSPPPLSNFSDSPQTTSEPPAPPQSRQITSSFLPFRTNVERSDSDSPSVRAIPPASRLGDRSEFEGSTERQTSTAEPSIPESPRQHFAEMAAKPPQAGASRFALPSSQQTPTAAGEGIRQQEASFPDEMSESSGMPSATRGVPGSFPGDETPEPEPSFYPSITTPYSSSKLDPRVDSKPRGGLVGSTKEASNATSQRIPSSNDPFAMANDDSRTPVTAKDDFDSAFSGFGDKGKTPEQGGRNTTNGFESAEAPKSHGEFPPIQEFGAEDESDSDEDRGFGDNFTAHSANRTAESGPNQALQAPPVSDGFGMAPTRPPFLTTDTNTSQLPTPSAQTSPPTYDQTVGSPLDEAGHRKESNHFPAEYSGLLPSRVDPTSPTTSPPPQSAVASPVASTAGIDRGLNFFGEDATEQAASHATIGSSFSQDRSPMAPGASTAATYAYSHTSSLPQQQPQTTSPPVPAKAPVHDDFDDEFGDLSEAKEASEKGDDDFTSSRHNDFEDFNPVFDSPSASRHTAQSSSTFPTSDSFADFEPSVTGHGSSSHQQQELQQTPSHDWDAIFSGLDTPQNNGVQGGHDNEFPSPPREQSGKAVEKPAMKRTMTEDTTTDDPILKDLTGMGYSRGESLQALETFDYNLDKAADFLASKS</sequence>
<dbReference type="GO" id="GO:0006897">
    <property type="term" value="P:endocytosis"/>
    <property type="evidence" value="ECO:0007669"/>
    <property type="project" value="UniProtKB-KW"/>
</dbReference>
<feature type="region of interest" description="Disordered" evidence="12">
    <location>
        <begin position="559"/>
        <end position="591"/>
    </location>
</feature>
<feature type="compositionally biased region" description="Basic and acidic residues" evidence="12">
    <location>
        <begin position="716"/>
        <end position="738"/>
    </location>
</feature>
<dbReference type="PROSITE" id="PS50030">
    <property type="entry name" value="UBA"/>
    <property type="match status" value="1"/>
</dbReference>
<dbReference type="PROSITE" id="PS00018">
    <property type="entry name" value="EF_HAND_1"/>
    <property type="match status" value="1"/>
</dbReference>
<dbReference type="GO" id="GO:0005886">
    <property type="term" value="C:plasma membrane"/>
    <property type="evidence" value="ECO:0007669"/>
    <property type="project" value="UniProtKB-SubCell"/>
</dbReference>
<feature type="compositionally biased region" description="Polar residues" evidence="12">
    <location>
        <begin position="1017"/>
        <end position="1027"/>
    </location>
</feature>
<dbReference type="SMART" id="SM00165">
    <property type="entry name" value="UBA"/>
    <property type="match status" value="1"/>
</dbReference>
<keyword evidence="10" id="KW-0206">Cytoskeleton</keyword>
<accession>A0A8H3IY65</accession>
<feature type="compositionally biased region" description="Polar residues" evidence="12">
    <location>
        <begin position="280"/>
        <end position="295"/>
    </location>
</feature>
<evidence type="ECO:0000256" key="10">
    <source>
        <dbReference type="ARBA" id="ARBA00023212"/>
    </source>
</evidence>
<reference evidence="16" key="1">
    <citation type="submission" date="2021-03" db="EMBL/GenBank/DDBJ databases">
        <authorList>
            <person name="Tagirdzhanova G."/>
        </authorList>
    </citation>
    <scope>NUCLEOTIDE SEQUENCE</scope>
</reference>